<feature type="binding site" evidence="8">
    <location>
        <position position="42"/>
    </location>
    <ligand>
        <name>a divalent metal cation</name>
        <dbReference type="ChEBI" id="CHEBI:60240"/>
    </ligand>
</feature>
<feature type="binding site" evidence="8">
    <location>
        <position position="139"/>
    </location>
    <ligand>
        <name>4-CDP-2-C-methyl-D-erythritol 2-phosphate</name>
        <dbReference type="ChEBI" id="CHEBI:57919"/>
    </ligand>
</feature>
<evidence type="ECO:0000313" key="12">
    <source>
        <dbReference type="Proteomes" id="UP000824242"/>
    </source>
</evidence>
<reference evidence="11" key="2">
    <citation type="journal article" date="2021" name="PeerJ">
        <title>Extensive microbial diversity within the chicken gut microbiome revealed by metagenomics and culture.</title>
        <authorList>
            <person name="Gilroy R."/>
            <person name="Ravi A."/>
            <person name="Getino M."/>
            <person name="Pursley I."/>
            <person name="Horton D.L."/>
            <person name="Alikhan N.F."/>
            <person name="Baker D."/>
            <person name="Gharbi K."/>
            <person name="Hall N."/>
            <person name="Watson M."/>
            <person name="Adriaenssens E.M."/>
            <person name="Foster-Nyarko E."/>
            <person name="Jarju S."/>
            <person name="Secka A."/>
            <person name="Antonio M."/>
            <person name="Oren A."/>
            <person name="Chaudhuri R.R."/>
            <person name="La Ragione R."/>
            <person name="Hildebrand F."/>
            <person name="Pallen M.J."/>
        </authorList>
    </citation>
    <scope>NUCLEOTIDE SEQUENCE</scope>
    <source>
        <strain evidence="11">ChiSxjej1B13-7958</strain>
    </source>
</reference>
<dbReference type="InterPro" id="IPR036571">
    <property type="entry name" value="MECDP_synthase_sf"/>
</dbReference>
<dbReference type="Pfam" id="PF02542">
    <property type="entry name" value="YgbB"/>
    <property type="match status" value="1"/>
</dbReference>
<evidence type="ECO:0000313" key="11">
    <source>
        <dbReference type="EMBL" id="HIR47283.1"/>
    </source>
</evidence>
<dbReference type="FunFam" id="3.30.1330.50:FF:000001">
    <property type="entry name" value="2-C-methyl-D-erythritol 2,4-cyclodiphosphate synthase"/>
    <property type="match status" value="1"/>
</dbReference>
<feature type="binding site" evidence="8">
    <location>
        <position position="10"/>
    </location>
    <ligand>
        <name>a divalent metal cation</name>
        <dbReference type="ChEBI" id="CHEBI:60240"/>
    </ligand>
</feature>
<feature type="binding site" evidence="8">
    <location>
        <begin position="56"/>
        <end position="58"/>
    </location>
    <ligand>
        <name>4-CDP-2-C-methyl-D-erythritol 2-phosphate</name>
        <dbReference type="ChEBI" id="CHEBI:57919"/>
    </ligand>
</feature>
<comment type="caution">
    <text evidence="11">The sequence shown here is derived from an EMBL/GenBank/DDBJ whole genome shotgun (WGS) entry which is preliminary data.</text>
</comment>
<dbReference type="InterPro" id="IPR003526">
    <property type="entry name" value="MECDP_synthase"/>
</dbReference>
<organism evidence="11 12">
    <name type="scientific">Candidatus Caccousia avicola</name>
    <dbReference type="NCBI Taxonomy" id="2840721"/>
    <lineage>
        <taxon>Bacteria</taxon>
        <taxon>Bacillati</taxon>
        <taxon>Bacillota</taxon>
        <taxon>Clostridia</taxon>
        <taxon>Eubacteriales</taxon>
        <taxon>Oscillospiraceae</taxon>
        <taxon>Oscillospiraceae incertae sedis</taxon>
        <taxon>Candidatus Caccousia</taxon>
    </lineage>
</organism>
<dbReference type="SUPFAM" id="SSF69765">
    <property type="entry name" value="IpsF-like"/>
    <property type="match status" value="1"/>
</dbReference>
<evidence type="ECO:0000256" key="5">
    <source>
        <dbReference type="ARBA" id="ARBA00022723"/>
    </source>
</evidence>
<reference evidence="11" key="1">
    <citation type="submission" date="2020-10" db="EMBL/GenBank/DDBJ databases">
        <authorList>
            <person name="Gilroy R."/>
        </authorList>
    </citation>
    <scope>NUCLEOTIDE SEQUENCE</scope>
    <source>
        <strain evidence="11">ChiSxjej1B13-7958</strain>
    </source>
</reference>
<dbReference type="AlphaFoldDB" id="A0A9D1AN61"/>
<evidence type="ECO:0000256" key="1">
    <source>
        <dbReference type="ARBA" id="ARBA00000200"/>
    </source>
</evidence>
<dbReference type="CDD" id="cd00554">
    <property type="entry name" value="MECDP_synthase"/>
    <property type="match status" value="1"/>
</dbReference>
<comment type="subunit">
    <text evidence="8">Homotrimer.</text>
</comment>
<proteinExistence type="inferred from homology"/>
<comment type="similarity">
    <text evidence="3 8 9">Belongs to the IspF family.</text>
</comment>
<feature type="binding site" evidence="8">
    <location>
        <begin position="34"/>
        <end position="35"/>
    </location>
    <ligand>
        <name>4-CDP-2-C-methyl-D-erythritol 2-phosphate</name>
        <dbReference type="ChEBI" id="CHEBI:57919"/>
    </ligand>
</feature>
<dbReference type="GO" id="GO:0046872">
    <property type="term" value="F:metal ion binding"/>
    <property type="evidence" value="ECO:0007669"/>
    <property type="project" value="UniProtKB-KW"/>
</dbReference>
<accession>A0A9D1AN61</accession>
<comment type="catalytic activity">
    <reaction evidence="1 8 9">
        <text>4-CDP-2-C-methyl-D-erythritol 2-phosphate = 2-C-methyl-D-erythritol 2,4-cyclic diphosphate + CMP</text>
        <dbReference type="Rhea" id="RHEA:23864"/>
        <dbReference type="ChEBI" id="CHEBI:57919"/>
        <dbReference type="ChEBI" id="CHEBI:58483"/>
        <dbReference type="ChEBI" id="CHEBI:60377"/>
        <dbReference type="EC" id="4.6.1.12"/>
    </reaction>
</comment>
<dbReference type="PANTHER" id="PTHR43181:SF1">
    <property type="entry name" value="2-C-METHYL-D-ERYTHRITOL 2,4-CYCLODIPHOSPHATE SYNTHASE, CHLOROPLASTIC"/>
    <property type="match status" value="1"/>
</dbReference>
<dbReference type="PANTHER" id="PTHR43181">
    <property type="entry name" value="2-C-METHYL-D-ERYTHRITOL 2,4-CYCLODIPHOSPHATE SYNTHASE, CHLOROPLASTIC"/>
    <property type="match status" value="1"/>
</dbReference>
<dbReference type="GO" id="GO:0016114">
    <property type="term" value="P:terpenoid biosynthetic process"/>
    <property type="evidence" value="ECO:0007669"/>
    <property type="project" value="InterPro"/>
</dbReference>
<dbReference type="Proteomes" id="UP000824242">
    <property type="component" value="Unassembled WGS sequence"/>
</dbReference>
<dbReference type="GO" id="GO:0019288">
    <property type="term" value="P:isopentenyl diphosphate biosynthetic process, methylerythritol 4-phosphate pathway"/>
    <property type="evidence" value="ECO:0007669"/>
    <property type="project" value="UniProtKB-UniRule"/>
</dbReference>
<evidence type="ECO:0000256" key="2">
    <source>
        <dbReference type="ARBA" id="ARBA00004709"/>
    </source>
</evidence>
<gene>
    <name evidence="8" type="primary">ispF</name>
    <name evidence="11" type="ORF">IAB89_06440</name>
</gene>
<evidence type="ECO:0000256" key="8">
    <source>
        <dbReference type="HAMAP-Rule" id="MF_00107"/>
    </source>
</evidence>
<dbReference type="EMBL" id="DVGZ01000068">
    <property type="protein sequence ID" value="HIR47283.1"/>
    <property type="molecule type" value="Genomic_DNA"/>
</dbReference>
<feature type="site" description="Transition state stabilizer" evidence="8">
    <location>
        <position position="34"/>
    </location>
</feature>
<evidence type="ECO:0000256" key="6">
    <source>
        <dbReference type="ARBA" id="ARBA00023229"/>
    </source>
</evidence>
<feature type="binding site" evidence="8">
    <location>
        <position position="8"/>
    </location>
    <ligand>
        <name>a divalent metal cation</name>
        <dbReference type="ChEBI" id="CHEBI:60240"/>
    </ligand>
</feature>
<dbReference type="InterPro" id="IPR020555">
    <property type="entry name" value="MECDP_synthase_CS"/>
</dbReference>
<dbReference type="Gene3D" id="3.30.1330.50">
    <property type="entry name" value="2-C-methyl-D-erythritol 2,4-cyclodiphosphate synthase"/>
    <property type="match status" value="1"/>
</dbReference>
<feature type="site" description="Transition state stabilizer" evidence="8">
    <location>
        <position position="133"/>
    </location>
</feature>
<comment type="function">
    <text evidence="8">Involved in the biosynthesis of isopentenyl diphosphate (IPP) and dimethylallyl diphosphate (DMAPP), two major building blocks of isoprenoid compounds. Catalyzes the conversion of 4-diphosphocytidyl-2-C-methyl-D-erythritol 2-phosphate (CDP-ME2P) to 2-C-methyl-D-erythritol 2,4-cyclodiphosphate (ME-CPP) with a corresponding release of cytidine 5-monophosphate (CMP).</text>
</comment>
<feature type="domain" description="2-C-methyl-D-erythritol 2,4-cyclodiphosphate synthase" evidence="10">
    <location>
        <begin position="1"/>
        <end position="154"/>
    </location>
</feature>
<feature type="binding site" evidence="8">
    <location>
        <begin position="61"/>
        <end position="65"/>
    </location>
    <ligand>
        <name>4-CDP-2-C-methyl-D-erythritol 2-phosphate</name>
        <dbReference type="ChEBI" id="CHEBI:57919"/>
    </ligand>
</feature>
<dbReference type="PROSITE" id="PS01350">
    <property type="entry name" value="ISPF"/>
    <property type="match status" value="1"/>
</dbReference>
<keyword evidence="7 8" id="KW-0456">Lyase</keyword>
<name>A0A9D1AN61_9FIRM</name>
<comment type="cofactor">
    <cofactor evidence="8">
        <name>a divalent metal cation</name>
        <dbReference type="ChEBI" id="CHEBI:60240"/>
    </cofactor>
    <text evidence="8">Binds 1 divalent metal cation per subunit.</text>
</comment>
<sequence>MRIGHGYDVHRLVEGRKLILGGVEIPYEKGLLGHSDADVLTHAVMDALLGAAALGDIGKWFPDSDPAYKGADSIALLRRVTELLAREGWRVGNVDTTVLAQAPKLAPHLSQMREHLAAACGVPVSQISVKATTEEGLGFTGSGEGIAAHAVCLLEPAG</sequence>
<comment type="pathway">
    <text evidence="2 8">Isoprenoid biosynthesis; isopentenyl diphosphate biosynthesis via DXP pathway; isopentenyl diphosphate from 1-deoxy-D-xylulose 5-phosphate: step 4/6.</text>
</comment>
<evidence type="ECO:0000256" key="7">
    <source>
        <dbReference type="ARBA" id="ARBA00023239"/>
    </source>
</evidence>
<keyword evidence="5 8" id="KW-0479">Metal-binding</keyword>
<feature type="binding site" evidence="8">
    <location>
        <begin position="132"/>
        <end position="135"/>
    </location>
    <ligand>
        <name>4-CDP-2-C-methyl-D-erythritol 2-phosphate</name>
        <dbReference type="ChEBI" id="CHEBI:57919"/>
    </ligand>
</feature>
<comment type="caution">
    <text evidence="8">Lacks conserved residue(s) required for the propagation of feature annotation.</text>
</comment>
<evidence type="ECO:0000256" key="3">
    <source>
        <dbReference type="ARBA" id="ARBA00008480"/>
    </source>
</evidence>
<dbReference type="HAMAP" id="MF_00107">
    <property type="entry name" value="IspF"/>
    <property type="match status" value="1"/>
</dbReference>
<keyword evidence="6 8" id="KW-0414">Isoprene biosynthesis</keyword>
<evidence type="ECO:0000259" key="10">
    <source>
        <dbReference type="Pfam" id="PF02542"/>
    </source>
</evidence>
<feature type="binding site" evidence="8">
    <location>
        <begin position="8"/>
        <end position="10"/>
    </location>
    <ligand>
        <name>4-CDP-2-C-methyl-D-erythritol 2-phosphate</name>
        <dbReference type="ChEBI" id="CHEBI:57919"/>
    </ligand>
</feature>
<evidence type="ECO:0000256" key="9">
    <source>
        <dbReference type="RuleBase" id="RU004395"/>
    </source>
</evidence>
<dbReference type="NCBIfam" id="TIGR00151">
    <property type="entry name" value="ispF"/>
    <property type="match status" value="1"/>
</dbReference>
<dbReference type="GO" id="GO:0008685">
    <property type="term" value="F:2-C-methyl-D-erythritol 2,4-cyclodiphosphate synthase activity"/>
    <property type="evidence" value="ECO:0007669"/>
    <property type="project" value="UniProtKB-UniRule"/>
</dbReference>
<evidence type="ECO:0000256" key="4">
    <source>
        <dbReference type="ARBA" id="ARBA00012579"/>
    </source>
</evidence>
<protein>
    <recommendedName>
        <fullName evidence="4 8">2-C-methyl-D-erythritol 2,4-cyclodiphosphate synthase</fullName>
        <shortName evidence="8">MECDP-synthase</shortName>
        <shortName evidence="8">MECPP-synthase</shortName>
        <shortName evidence="8">MECPS</shortName>
        <ecNumber evidence="4 8">4.6.1.12</ecNumber>
    </recommendedName>
</protein>
<dbReference type="EC" id="4.6.1.12" evidence="4 8"/>